<dbReference type="InterPro" id="IPR001509">
    <property type="entry name" value="Epimerase_deHydtase"/>
</dbReference>
<dbReference type="PANTHER" id="PTHR43725">
    <property type="entry name" value="UDP-GLUCOSE 4-EPIMERASE"/>
    <property type="match status" value="1"/>
</dbReference>
<protein>
    <recommendedName>
        <fullName evidence="6 10">UDP-glucose 4-epimerase</fullName>
        <ecNumber evidence="5 10">5.1.3.2</ecNumber>
    </recommendedName>
</protein>
<comment type="cofactor">
    <cofactor evidence="2 10">
        <name>NAD(+)</name>
        <dbReference type="ChEBI" id="CHEBI:57540"/>
    </cofactor>
</comment>
<evidence type="ECO:0000256" key="5">
    <source>
        <dbReference type="ARBA" id="ARBA00013189"/>
    </source>
</evidence>
<name>A0AA41R639_9BACT</name>
<evidence type="ECO:0000256" key="8">
    <source>
        <dbReference type="ARBA" id="ARBA00023235"/>
    </source>
</evidence>
<evidence type="ECO:0000256" key="10">
    <source>
        <dbReference type="RuleBase" id="RU366046"/>
    </source>
</evidence>
<gene>
    <name evidence="12" type="primary">galE</name>
    <name evidence="12" type="ORF">MRX98_18000</name>
</gene>
<evidence type="ECO:0000259" key="11">
    <source>
        <dbReference type="Pfam" id="PF01370"/>
    </source>
</evidence>
<reference evidence="12" key="1">
    <citation type="submission" date="2022-04" db="EMBL/GenBank/DDBJ databases">
        <title>Desulfatitalea alkaliphila sp. nov., a novel anaerobic sulfate-reducing bacterium isolated from terrestrial mud volcano, Taman Peninsula, Russia.</title>
        <authorList>
            <person name="Khomyakova M.A."/>
            <person name="Merkel A.Y."/>
            <person name="Slobodkin A.I."/>
        </authorList>
    </citation>
    <scope>NUCLEOTIDE SEQUENCE</scope>
    <source>
        <strain evidence="12">M08but</strain>
    </source>
</reference>
<comment type="catalytic activity">
    <reaction evidence="1 10">
        <text>UDP-alpha-D-glucose = UDP-alpha-D-galactose</text>
        <dbReference type="Rhea" id="RHEA:22168"/>
        <dbReference type="ChEBI" id="CHEBI:58885"/>
        <dbReference type="ChEBI" id="CHEBI:66914"/>
        <dbReference type="EC" id="5.1.3.2"/>
    </reaction>
</comment>
<evidence type="ECO:0000256" key="7">
    <source>
        <dbReference type="ARBA" id="ARBA00023027"/>
    </source>
</evidence>
<evidence type="ECO:0000256" key="1">
    <source>
        <dbReference type="ARBA" id="ARBA00000083"/>
    </source>
</evidence>
<comment type="subunit">
    <text evidence="10">Homodimer.</text>
</comment>
<keyword evidence="9 10" id="KW-0119">Carbohydrate metabolism</keyword>
<proteinExistence type="inferred from homology"/>
<keyword evidence="7 10" id="KW-0520">NAD</keyword>
<comment type="pathway">
    <text evidence="3 10">Carbohydrate metabolism; galactose metabolism.</text>
</comment>
<dbReference type="RefSeq" id="WP_246913298.1">
    <property type="nucleotide sequence ID" value="NZ_JALJRB010000027.1"/>
</dbReference>
<evidence type="ECO:0000256" key="3">
    <source>
        <dbReference type="ARBA" id="ARBA00004947"/>
    </source>
</evidence>
<dbReference type="SUPFAM" id="SSF51735">
    <property type="entry name" value="NAD(P)-binding Rossmann-fold domains"/>
    <property type="match status" value="1"/>
</dbReference>
<dbReference type="CDD" id="cd05247">
    <property type="entry name" value="UDP_G4E_1_SDR_e"/>
    <property type="match status" value="1"/>
</dbReference>
<dbReference type="AlphaFoldDB" id="A0AA41R639"/>
<dbReference type="NCBIfam" id="TIGR01179">
    <property type="entry name" value="galE"/>
    <property type="match status" value="1"/>
</dbReference>
<comment type="caution">
    <text evidence="12">The sequence shown here is derived from an EMBL/GenBank/DDBJ whole genome shotgun (WGS) entry which is preliminary data.</text>
</comment>
<dbReference type="GO" id="GO:0003978">
    <property type="term" value="F:UDP-glucose 4-epimerase activity"/>
    <property type="evidence" value="ECO:0007669"/>
    <property type="project" value="UniProtKB-UniRule"/>
</dbReference>
<keyword evidence="13" id="KW-1185">Reference proteome</keyword>
<dbReference type="InterPro" id="IPR036291">
    <property type="entry name" value="NAD(P)-bd_dom_sf"/>
</dbReference>
<dbReference type="EMBL" id="JALJRB010000027">
    <property type="protein sequence ID" value="MCJ8502476.1"/>
    <property type="molecule type" value="Genomic_DNA"/>
</dbReference>
<dbReference type="PANTHER" id="PTHR43725:SF53">
    <property type="entry name" value="UDP-ARABINOSE 4-EPIMERASE 1"/>
    <property type="match status" value="1"/>
</dbReference>
<organism evidence="12 13">
    <name type="scientific">Desulfatitalea alkaliphila</name>
    <dbReference type="NCBI Taxonomy" id="2929485"/>
    <lineage>
        <taxon>Bacteria</taxon>
        <taxon>Pseudomonadati</taxon>
        <taxon>Thermodesulfobacteriota</taxon>
        <taxon>Desulfobacteria</taxon>
        <taxon>Desulfobacterales</taxon>
        <taxon>Desulfosarcinaceae</taxon>
        <taxon>Desulfatitalea</taxon>
    </lineage>
</organism>
<evidence type="ECO:0000256" key="9">
    <source>
        <dbReference type="ARBA" id="ARBA00023277"/>
    </source>
</evidence>
<dbReference type="Gene3D" id="3.90.25.10">
    <property type="entry name" value="UDP-galactose 4-epimerase, domain 1"/>
    <property type="match status" value="1"/>
</dbReference>
<dbReference type="GO" id="GO:0006012">
    <property type="term" value="P:galactose metabolic process"/>
    <property type="evidence" value="ECO:0007669"/>
    <property type="project" value="InterPro"/>
</dbReference>
<evidence type="ECO:0000256" key="2">
    <source>
        <dbReference type="ARBA" id="ARBA00001911"/>
    </source>
</evidence>
<dbReference type="EC" id="5.1.3.2" evidence="5 10"/>
<dbReference type="Gene3D" id="3.40.50.720">
    <property type="entry name" value="NAD(P)-binding Rossmann-like Domain"/>
    <property type="match status" value="1"/>
</dbReference>
<dbReference type="Pfam" id="PF01370">
    <property type="entry name" value="Epimerase"/>
    <property type="match status" value="1"/>
</dbReference>
<comment type="similarity">
    <text evidence="4 10">Belongs to the NAD(P)-dependent epimerase/dehydratase family.</text>
</comment>
<sequence>MRGLRILVTGGAGYIGSHVVKLLDALGCRVTVLDDLSTGFRELVHWGTFVQGATGDVPLLEDLFAAGRFDAILHFAAFSQVGESVAYPMRYYQNNVGGTMVLLDTALRHGVRRFIFSSSAAVYGEPLQLPIDESHRCLPTSPYGATKLTVERLLQDCAQAHDLGFGCLRYFNAAGADPSGVIGEMHDPETHIIPRLLGVAAGLEGAFSVFGQEHDTPDGTCIRDYVHVNDLAWAHVLVLQALMDGSRGLIYNVGNSRGYSVMEVVAAARAVTGCPIPVRFEKARPGDPAVLVADCTKIKAELGWKPRYEALEMMVATAWNRHKR</sequence>
<dbReference type="Proteomes" id="UP001165427">
    <property type="component" value="Unassembled WGS sequence"/>
</dbReference>
<dbReference type="InterPro" id="IPR005886">
    <property type="entry name" value="UDP_G4E"/>
</dbReference>
<feature type="domain" description="NAD-dependent epimerase/dehydratase" evidence="11">
    <location>
        <begin position="6"/>
        <end position="254"/>
    </location>
</feature>
<evidence type="ECO:0000313" key="12">
    <source>
        <dbReference type="EMBL" id="MCJ8502476.1"/>
    </source>
</evidence>
<evidence type="ECO:0000256" key="4">
    <source>
        <dbReference type="ARBA" id="ARBA00007637"/>
    </source>
</evidence>
<evidence type="ECO:0000313" key="13">
    <source>
        <dbReference type="Proteomes" id="UP001165427"/>
    </source>
</evidence>
<evidence type="ECO:0000256" key="6">
    <source>
        <dbReference type="ARBA" id="ARBA00018569"/>
    </source>
</evidence>
<accession>A0AA41R639</accession>
<keyword evidence="8 10" id="KW-0413">Isomerase</keyword>